<dbReference type="RefSeq" id="WP_033083276.1">
    <property type="nucleotide sequence ID" value="NZ_JQEC01000044.1"/>
</dbReference>
<evidence type="ECO:0000313" key="2">
    <source>
        <dbReference type="EMBL" id="KGJ90966.1"/>
    </source>
</evidence>
<evidence type="ECO:0000313" key="3">
    <source>
        <dbReference type="Proteomes" id="UP000029868"/>
    </source>
</evidence>
<dbReference type="PATRIC" id="fig|28229.3.peg.3293"/>
<proteinExistence type="predicted"/>
<protein>
    <submittedName>
        <fullName evidence="2">Uncharacterized protein</fullName>
    </submittedName>
</protein>
<evidence type="ECO:0000256" key="1">
    <source>
        <dbReference type="SAM" id="SignalP"/>
    </source>
</evidence>
<name>A0A099KKK9_COLPS</name>
<gene>
    <name evidence="2" type="ORF">GAB14E_0630</name>
</gene>
<dbReference type="AlphaFoldDB" id="A0A099KKK9"/>
<keyword evidence="1" id="KW-0732">Signal</keyword>
<reference evidence="2 3" key="1">
    <citation type="submission" date="2014-08" db="EMBL/GenBank/DDBJ databases">
        <title>Genomic and Phenotypic Diversity of Colwellia psychrerythraea strains from Disparate Marine Basins.</title>
        <authorList>
            <person name="Techtmann S.M."/>
            <person name="Stelling S.C."/>
            <person name="Utturkar S.M."/>
            <person name="Alshibli N."/>
            <person name="Harris A."/>
            <person name="Brown S.D."/>
            <person name="Hazen T.C."/>
        </authorList>
    </citation>
    <scope>NUCLEOTIDE SEQUENCE [LARGE SCALE GENOMIC DNA]</scope>
    <source>
        <strain evidence="2 3">GAB14E</strain>
    </source>
</reference>
<feature type="chain" id="PRO_5001957373" evidence="1">
    <location>
        <begin position="19"/>
        <end position="120"/>
    </location>
</feature>
<comment type="caution">
    <text evidence="2">The sequence shown here is derived from an EMBL/GenBank/DDBJ whole genome shotgun (WGS) entry which is preliminary data.</text>
</comment>
<dbReference type="Proteomes" id="UP000029868">
    <property type="component" value="Unassembled WGS sequence"/>
</dbReference>
<accession>A0A099KKK9</accession>
<dbReference type="EMBL" id="JQEC01000044">
    <property type="protein sequence ID" value="KGJ90966.1"/>
    <property type="molecule type" value="Genomic_DNA"/>
</dbReference>
<organism evidence="2 3">
    <name type="scientific">Colwellia psychrerythraea</name>
    <name type="common">Vibrio psychroerythus</name>
    <dbReference type="NCBI Taxonomy" id="28229"/>
    <lineage>
        <taxon>Bacteria</taxon>
        <taxon>Pseudomonadati</taxon>
        <taxon>Pseudomonadota</taxon>
        <taxon>Gammaproteobacteria</taxon>
        <taxon>Alteromonadales</taxon>
        <taxon>Colwelliaceae</taxon>
        <taxon>Colwellia</taxon>
    </lineage>
</organism>
<feature type="signal peptide" evidence="1">
    <location>
        <begin position="1"/>
        <end position="18"/>
    </location>
</feature>
<sequence>MKKILLTVLVLLSTMANAGFGSKATTNVEKIKKIDIQIAGDDAYYYFTSEDGNWSSSNCPNATTAFLKSSTVGADAILSAAIAAKMSGVKVQFRGVCGNGGVGGSSDIYLYVDYLTLSPI</sequence>